<feature type="transmembrane region" description="Helical" evidence="1">
    <location>
        <begin position="12"/>
        <end position="30"/>
    </location>
</feature>
<proteinExistence type="predicted"/>
<evidence type="ECO:0000256" key="1">
    <source>
        <dbReference type="SAM" id="Phobius"/>
    </source>
</evidence>
<protein>
    <recommendedName>
        <fullName evidence="4">Efflux RND transporter permease subunit</fullName>
    </recommendedName>
</protein>
<feature type="transmembrane region" description="Helical" evidence="1">
    <location>
        <begin position="882"/>
        <end position="900"/>
    </location>
</feature>
<keyword evidence="3" id="KW-1185">Reference proteome</keyword>
<feature type="transmembrane region" description="Helical" evidence="1">
    <location>
        <begin position="516"/>
        <end position="534"/>
    </location>
</feature>
<gene>
    <name evidence="2" type="ORF">EHS15_18715</name>
</gene>
<feature type="transmembrane region" description="Helical" evidence="1">
    <location>
        <begin position="322"/>
        <end position="346"/>
    </location>
</feature>
<reference evidence="2" key="1">
    <citation type="journal article" date="2019" name="PLoS Negl. Trop. Dis.">
        <title>Revisiting the worldwide diversity of Leptospira species in the environment.</title>
        <authorList>
            <person name="Vincent A.T."/>
            <person name="Schiettekatte O."/>
            <person name="Bourhy P."/>
            <person name="Veyrier F.J."/>
            <person name="Picardeau M."/>
        </authorList>
    </citation>
    <scope>NUCLEOTIDE SEQUENCE [LARGE SCALE GENOMIC DNA]</scope>
    <source>
        <strain evidence="2">201300427</strain>
    </source>
</reference>
<evidence type="ECO:0000313" key="3">
    <source>
        <dbReference type="Proteomes" id="UP000298058"/>
    </source>
</evidence>
<accession>A0A4R9LTJ3</accession>
<dbReference type="GO" id="GO:0005886">
    <property type="term" value="C:plasma membrane"/>
    <property type="evidence" value="ECO:0007669"/>
    <property type="project" value="TreeGrafter"/>
</dbReference>
<feature type="transmembrane region" description="Helical" evidence="1">
    <location>
        <begin position="905"/>
        <end position="922"/>
    </location>
</feature>
<feature type="transmembrane region" description="Helical" evidence="1">
    <location>
        <begin position="443"/>
        <end position="469"/>
    </location>
</feature>
<dbReference type="Gene3D" id="3.30.2090.10">
    <property type="entry name" value="Multidrug efflux transporter AcrB TolC docking domain, DN and DC subdomains"/>
    <property type="match status" value="2"/>
</dbReference>
<sequence length="992" mass="114562">MINLDKIKKRPILFLMLALGLSMFGFFVRGDIRYSLIKKNIYPGIAIRVDAAGLDAFKMEEEITSPIEKIISTVGGVSEIRSISESGKTMIHIQMNHNTDLKIKSLEFREKIDLISSGFPRDVHKPMIFRYDPTNSPLMVATFSSQSMSQDELREIIEKTYKAELENIEGVSQVIVAGGRVREIIVACDAKQLEAYSLNLRDIVNKIQDINVNQSLGQIHSVRNANSVYVKGKFSDTFDIGNMPVTVDAFGRVLYLKDVAKVSLSPRDDDVGSRLNAEERVSIFIYNNHSADILKISKLARSTLFSNQKYNLEIQISQDESLFLSNLLESIFKVSCILLFFFTVYFYPNKNFRKIIPFYSLAIPLVYFFFLLILRLFRLEMSLAFLYGMILGNIFWVIFWLGKIHFSGNELYIKKYNLFYLVPVVLLGISLPILIVSEELFRFFIEISASVCFVFVANSVYYSILYINLSGWKIFLWVKKEHIPNRKYHSKVYDFIIGKALDWRKKTEESILSHEYLLPVSILFLTIIGLYSFFKSDFKFTIQSDKRDAVAFLEFPSGTSFSHTSQITLAAEKKLLEIPGIKEVVSKIDPAHSLLLIQLEDGYLPDRDFLATLKTGIGSTDDGFLYFASDDDSKFFKEMSFDVIGYDISDLEKYSNQLAEKAKGMDGVSESVLRYKPSREEMQLYYRPYKFALSDMALPDFGDNLRLAIQGGVATKYMDGEKEVDIRVRYAEEYRSSADHLSQIRIKNRKDRFVPISELVDTEENMVPQKIYHKNRVRCLSFSVKLDAGPGSNRNELIQFMKSYSLPEGYRVEMGERAEENFLKEGVFQKLVFSMSLFVVCLSYFAVTGNGRRTWKLFTVIFPVFFFSVFLIQFFFFGAFYLPFQIGLLVGIALCPLFLFHKYHLTQFLFFLPTFLMVPVLMLSDVSIISFVHIYSSLLIVVLITGIKLRMEREWEKKYGELDMILMGRKLWEKILLLPIVEEWKKRLRRRG</sequence>
<feature type="transmembrane region" description="Helical" evidence="1">
    <location>
        <begin position="358"/>
        <end position="377"/>
    </location>
</feature>
<dbReference type="SUPFAM" id="SSF82693">
    <property type="entry name" value="Multidrug efflux transporter AcrB pore domain, PN1, PN2, PC1 and PC2 subdomains"/>
    <property type="match status" value="2"/>
</dbReference>
<dbReference type="Gene3D" id="3.30.70.1430">
    <property type="entry name" value="Multidrug efflux transporter AcrB pore domain"/>
    <property type="match status" value="2"/>
</dbReference>
<dbReference type="RefSeq" id="WP_135762124.1">
    <property type="nucleotide sequence ID" value="NZ_RQHW01000080.1"/>
</dbReference>
<dbReference type="InterPro" id="IPR001036">
    <property type="entry name" value="Acrflvin-R"/>
</dbReference>
<organism evidence="2 3">
    <name type="scientific">Leptospira idonii</name>
    <dbReference type="NCBI Taxonomy" id="1193500"/>
    <lineage>
        <taxon>Bacteria</taxon>
        <taxon>Pseudomonadati</taxon>
        <taxon>Spirochaetota</taxon>
        <taxon>Spirochaetia</taxon>
        <taxon>Leptospirales</taxon>
        <taxon>Leptospiraceae</taxon>
        <taxon>Leptospira</taxon>
    </lineage>
</organism>
<dbReference type="Proteomes" id="UP000298058">
    <property type="component" value="Unassembled WGS sequence"/>
</dbReference>
<keyword evidence="1" id="KW-0812">Transmembrane</keyword>
<dbReference type="OrthoDB" id="312106at2"/>
<evidence type="ECO:0008006" key="4">
    <source>
        <dbReference type="Google" id="ProtNLM"/>
    </source>
</evidence>
<feature type="transmembrane region" description="Helical" evidence="1">
    <location>
        <begin position="928"/>
        <end position="949"/>
    </location>
</feature>
<feature type="transmembrane region" description="Helical" evidence="1">
    <location>
        <begin position="827"/>
        <end position="845"/>
    </location>
</feature>
<evidence type="ECO:0000313" key="2">
    <source>
        <dbReference type="EMBL" id="TGN16945.1"/>
    </source>
</evidence>
<dbReference type="EMBL" id="RQHW01000080">
    <property type="protein sequence ID" value="TGN16945.1"/>
    <property type="molecule type" value="Genomic_DNA"/>
</dbReference>
<name>A0A4R9LTJ3_9LEPT</name>
<keyword evidence="1" id="KW-0472">Membrane</keyword>
<dbReference type="SUPFAM" id="SSF82714">
    <property type="entry name" value="Multidrug efflux transporter AcrB TolC docking domain, DN and DC subdomains"/>
    <property type="match status" value="2"/>
</dbReference>
<feature type="transmembrane region" description="Helical" evidence="1">
    <location>
        <begin position="418"/>
        <end position="437"/>
    </location>
</feature>
<dbReference type="Gene3D" id="1.20.1640.10">
    <property type="entry name" value="Multidrug efflux transporter AcrB transmembrane domain"/>
    <property type="match status" value="3"/>
</dbReference>
<feature type="transmembrane region" description="Helical" evidence="1">
    <location>
        <begin position="383"/>
        <end position="406"/>
    </location>
</feature>
<dbReference type="Pfam" id="PF00873">
    <property type="entry name" value="ACR_tran"/>
    <property type="match status" value="2"/>
</dbReference>
<keyword evidence="1" id="KW-1133">Transmembrane helix</keyword>
<dbReference type="InterPro" id="IPR027463">
    <property type="entry name" value="AcrB_DN_DC_subdom"/>
</dbReference>
<dbReference type="AlphaFoldDB" id="A0A4R9LTJ3"/>
<dbReference type="PANTHER" id="PTHR32063">
    <property type="match status" value="1"/>
</dbReference>
<comment type="caution">
    <text evidence="2">The sequence shown here is derived from an EMBL/GenBank/DDBJ whole genome shotgun (WGS) entry which is preliminary data.</text>
</comment>
<dbReference type="Gene3D" id="3.30.70.1440">
    <property type="entry name" value="Multidrug efflux transporter AcrB pore domain"/>
    <property type="match status" value="1"/>
</dbReference>
<dbReference type="PANTHER" id="PTHR32063:SF0">
    <property type="entry name" value="SWARMING MOTILITY PROTEIN SWRC"/>
    <property type="match status" value="1"/>
</dbReference>
<feature type="transmembrane region" description="Helical" evidence="1">
    <location>
        <begin position="857"/>
        <end position="876"/>
    </location>
</feature>
<dbReference type="GO" id="GO:0042910">
    <property type="term" value="F:xenobiotic transmembrane transporter activity"/>
    <property type="evidence" value="ECO:0007669"/>
    <property type="project" value="TreeGrafter"/>
</dbReference>
<dbReference type="Gene3D" id="3.30.70.1320">
    <property type="entry name" value="Multidrug efflux transporter AcrB pore domain like"/>
    <property type="match status" value="1"/>
</dbReference>